<dbReference type="Gene3D" id="1.20.1250.20">
    <property type="entry name" value="MFS general substrate transporter like domains"/>
    <property type="match status" value="1"/>
</dbReference>
<dbReference type="RefSeq" id="WP_345419283.1">
    <property type="nucleotide sequence ID" value="NZ_BAABGT010000040.1"/>
</dbReference>
<feature type="transmembrane region" description="Helical" evidence="5">
    <location>
        <begin position="182"/>
        <end position="201"/>
    </location>
</feature>
<dbReference type="Pfam" id="PF07690">
    <property type="entry name" value="MFS_1"/>
    <property type="match status" value="1"/>
</dbReference>
<evidence type="ECO:0000313" key="7">
    <source>
        <dbReference type="EMBL" id="GAA4548637.1"/>
    </source>
</evidence>
<evidence type="ECO:0000256" key="1">
    <source>
        <dbReference type="ARBA" id="ARBA00004651"/>
    </source>
</evidence>
<evidence type="ECO:0000256" key="5">
    <source>
        <dbReference type="SAM" id="Phobius"/>
    </source>
</evidence>
<comment type="subcellular location">
    <subcellularLocation>
        <location evidence="1">Cell membrane</location>
        <topology evidence="1">Multi-pass membrane protein</topology>
    </subcellularLocation>
</comment>
<feature type="transmembrane region" description="Helical" evidence="5">
    <location>
        <begin position="62"/>
        <end position="83"/>
    </location>
</feature>
<dbReference type="PROSITE" id="PS50850">
    <property type="entry name" value="MFS"/>
    <property type="match status" value="1"/>
</dbReference>
<feature type="transmembrane region" description="Helical" evidence="5">
    <location>
        <begin position="396"/>
        <end position="414"/>
    </location>
</feature>
<dbReference type="PANTHER" id="PTHR23508">
    <property type="entry name" value="CARBOXYLIC ACID TRANSPORTER PROTEIN HOMOLOG"/>
    <property type="match status" value="1"/>
</dbReference>
<keyword evidence="8" id="KW-1185">Reference proteome</keyword>
<keyword evidence="2 5" id="KW-0812">Transmembrane</keyword>
<dbReference type="InterPro" id="IPR036259">
    <property type="entry name" value="MFS_trans_sf"/>
</dbReference>
<feature type="transmembrane region" description="Helical" evidence="5">
    <location>
        <begin position="120"/>
        <end position="141"/>
    </location>
</feature>
<keyword evidence="3 5" id="KW-1133">Transmembrane helix</keyword>
<gene>
    <name evidence="7" type="ORF">GCM10023175_35370</name>
</gene>
<evidence type="ECO:0000256" key="4">
    <source>
        <dbReference type="ARBA" id="ARBA00023136"/>
    </source>
</evidence>
<comment type="caution">
    <text evidence="7">The sequence shown here is derived from an EMBL/GenBank/DDBJ whole genome shotgun (WGS) entry which is preliminary data.</text>
</comment>
<evidence type="ECO:0000313" key="8">
    <source>
        <dbReference type="Proteomes" id="UP001501598"/>
    </source>
</evidence>
<feature type="domain" description="Major facilitator superfamily (MFS) profile" evidence="6">
    <location>
        <begin position="29"/>
        <end position="442"/>
    </location>
</feature>
<feature type="transmembrane region" description="Helical" evidence="5">
    <location>
        <begin position="153"/>
        <end position="176"/>
    </location>
</feature>
<dbReference type="EMBL" id="BAABGT010000040">
    <property type="protein sequence ID" value="GAA4548637.1"/>
    <property type="molecule type" value="Genomic_DNA"/>
</dbReference>
<dbReference type="Proteomes" id="UP001501598">
    <property type="component" value="Unassembled WGS sequence"/>
</dbReference>
<protein>
    <submittedName>
        <fullName evidence="7">MFS transporter</fullName>
    </submittedName>
</protein>
<feature type="transmembrane region" description="Helical" evidence="5">
    <location>
        <begin position="302"/>
        <end position="322"/>
    </location>
</feature>
<evidence type="ECO:0000259" key="6">
    <source>
        <dbReference type="PROSITE" id="PS50850"/>
    </source>
</evidence>
<dbReference type="PROSITE" id="PS00216">
    <property type="entry name" value="SUGAR_TRANSPORT_1"/>
    <property type="match status" value="1"/>
</dbReference>
<accession>A0ABP8RTL5</accession>
<dbReference type="InterPro" id="IPR020846">
    <property type="entry name" value="MFS_dom"/>
</dbReference>
<sequence length="470" mass="50045">MTSPEPDAVGSPSDRLERIPILTRSHRGWIVVLGLLLFFDMGDLNTFAYAAPAIREEWGLTVGDIGFVTAMSFLGMFVGSIVGGRLADRFGRKRLIIAATVFYSLFSLASAFAVGVVDLAVYRVLTGVGLQAMTVVLLTYISEMYPKRSRGRIQALILAFSLLGIPMMAGFARWVIPHGEGAWRWIFVLGAVGLVVALVAVRALPESVRWTSANGAGDRSDRLVTRLEEEARRRTGAELPPVEQQPAPLPATPGEMFRPPFGKRVLVLSAYMIVAVSVFYGFNAWMPTLLVENGYTTAESLTFSSIIGIAACPGALLAMLFIDRVERRTALLVINFVVAGMLLTFAFVDSYGVLLVCGFLLVLIMQAGTACTYAYLPEIFPTRLRGLGAGIGNGAGRLATFASSFLIASLLAGLGSGTVFVALGCAGIVAGIVIGVFGERTRNRSLEVISEGVGSEAEPGQSATEAGARG</sequence>
<dbReference type="InterPro" id="IPR005829">
    <property type="entry name" value="Sugar_transporter_CS"/>
</dbReference>
<reference evidence="8" key="1">
    <citation type="journal article" date="2019" name="Int. J. Syst. Evol. Microbiol.">
        <title>The Global Catalogue of Microorganisms (GCM) 10K type strain sequencing project: providing services to taxonomists for standard genome sequencing and annotation.</title>
        <authorList>
            <consortium name="The Broad Institute Genomics Platform"/>
            <consortium name="The Broad Institute Genome Sequencing Center for Infectious Disease"/>
            <person name="Wu L."/>
            <person name="Ma J."/>
        </authorList>
    </citation>
    <scope>NUCLEOTIDE SEQUENCE [LARGE SCALE GENOMIC DNA]</scope>
    <source>
        <strain evidence="8">JCM 17906</strain>
    </source>
</reference>
<feature type="transmembrane region" description="Helical" evidence="5">
    <location>
        <begin position="28"/>
        <end position="50"/>
    </location>
</feature>
<name>A0ABP8RTL5_9PSEU</name>
<dbReference type="SUPFAM" id="SSF103473">
    <property type="entry name" value="MFS general substrate transporter"/>
    <property type="match status" value="1"/>
</dbReference>
<dbReference type="PANTHER" id="PTHR23508:SF10">
    <property type="entry name" value="CARBOXYLIC ACID TRANSPORTER PROTEIN HOMOLOG"/>
    <property type="match status" value="1"/>
</dbReference>
<feature type="transmembrane region" description="Helical" evidence="5">
    <location>
        <begin position="420"/>
        <end position="438"/>
    </location>
</feature>
<dbReference type="CDD" id="cd17316">
    <property type="entry name" value="MFS_SV2_like"/>
    <property type="match status" value="1"/>
</dbReference>
<proteinExistence type="predicted"/>
<organism evidence="7 8">
    <name type="scientific">Pseudonocardia xishanensis</name>
    <dbReference type="NCBI Taxonomy" id="630995"/>
    <lineage>
        <taxon>Bacteria</taxon>
        <taxon>Bacillati</taxon>
        <taxon>Actinomycetota</taxon>
        <taxon>Actinomycetes</taxon>
        <taxon>Pseudonocardiales</taxon>
        <taxon>Pseudonocardiaceae</taxon>
        <taxon>Pseudonocardia</taxon>
    </lineage>
</organism>
<dbReference type="InterPro" id="IPR011701">
    <property type="entry name" value="MFS"/>
</dbReference>
<evidence type="ECO:0000256" key="2">
    <source>
        <dbReference type="ARBA" id="ARBA00022692"/>
    </source>
</evidence>
<feature type="transmembrane region" description="Helical" evidence="5">
    <location>
        <begin position="265"/>
        <end position="282"/>
    </location>
</feature>
<feature type="transmembrane region" description="Helical" evidence="5">
    <location>
        <begin position="329"/>
        <end position="347"/>
    </location>
</feature>
<feature type="transmembrane region" description="Helical" evidence="5">
    <location>
        <begin position="353"/>
        <end position="376"/>
    </location>
</feature>
<feature type="transmembrane region" description="Helical" evidence="5">
    <location>
        <begin position="95"/>
        <end position="114"/>
    </location>
</feature>
<keyword evidence="4 5" id="KW-0472">Membrane</keyword>
<evidence type="ECO:0000256" key="3">
    <source>
        <dbReference type="ARBA" id="ARBA00022989"/>
    </source>
</evidence>